<organism evidence="1">
    <name type="scientific">Kitasatospora sp. CMC57</name>
    <dbReference type="NCBI Taxonomy" id="3231513"/>
    <lineage>
        <taxon>Bacteria</taxon>
        <taxon>Bacillati</taxon>
        <taxon>Actinomycetota</taxon>
        <taxon>Actinomycetes</taxon>
        <taxon>Kitasatosporales</taxon>
        <taxon>Streptomycetaceae</taxon>
        <taxon>Kitasatospora</taxon>
    </lineage>
</organism>
<proteinExistence type="predicted"/>
<protein>
    <submittedName>
        <fullName evidence="1">Uncharacterized protein</fullName>
    </submittedName>
</protein>
<evidence type="ECO:0000313" key="1">
    <source>
        <dbReference type="EMBL" id="BFP49931.1"/>
    </source>
</evidence>
<dbReference type="RefSeq" id="WP_407991969.1">
    <property type="nucleotide sequence ID" value="NZ_AP035881.2"/>
</dbReference>
<name>A0AB33K7R8_9ACTN</name>
<dbReference type="EMBL" id="AP035881">
    <property type="protein sequence ID" value="BFP49931.1"/>
    <property type="molecule type" value="Genomic_DNA"/>
</dbReference>
<accession>A0AB33K7R8</accession>
<dbReference type="AlphaFoldDB" id="A0AB33K7R8"/>
<reference evidence="1" key="1">
    <citation type="submission" date="2024-07" db="EMBL/GenBank/DDBJ databases">
        <title>Complete genome sequences of cellulolytic bacteria, Kitasatospora sp. CMC57 and Streptomyces sp. CMC78, isolated from Japanese agricultural soil.</title>
        <authorList>
            <person name="Hashimoto T."/>
            <person name="Ito M."/>
            <person name="Iwamoto M."/>
            <person name="Fukahori D."/>
            <person name="Shoda T."/>
            <person name="Sakoda M."/>
            <person name="Morohoshi T."/>
            <person name="Mitsuboshi M."/>
            <person name="Nishizawa T."/>
        </authorList>
    </citation>
    <scope>NUCLEOTIDE SEQUENCE</scope>
    <source>
        <strain evidence="1">CMC57</strain>
    </source>
</reference>
<gene>
    <name evidence="1" type="ORF">KCMC57_62990</name>
</gene>
<sequence length="87" mass="8924">MTNQLRGISALIPTARTDASPGARAASPLLHLRTDAVPVPVLAAALELIAPALEDSDPVTREAAAAVHARLAEALDQAATGHQLSWA</sequence>